<sequence length="204" mass="22653">MESTDTWLVFAIIAAEMAFWVLLAFGLCARYLLKLRRTSMVVLVSVPIVDMILIILVACDLARGASPSSIHGLAAVYLGFSVGFGRYIITRADAWFAFRFADAAPPPGVPRAGPEKVNHEWRDWLRVLTAWSVAVPALLLMKLFSGWSLPNSLEHLFTDELWSWVARLTLITVAWLITGPVYASIFKATTVAENVDISSRRELA</sequence>
<dbReference type="Proteomes" id="UP000316406">
    <property type="component" value="Unassembled WGS sequence"/>
</dbReference>
<organism evidence="2 3">
    <name type="scientific">Brevibacterium aurantiacum</name>
    <dbReference type="NCBI Taxonomy" id="273384"/>
    <lineage>
        <taxon>Bacteria</taxon>
        <taxon>Bacillati</taxon>
        <taxon>Actinomycetota</taxon>
        <taxon>Actinomycetes</taxon>
        <taxon>Micrococcales</taxon>
        <taxon>Brevibacteriaceae</taxon>
        <taxon>Brevibacterium</taxon>
    </lineage>
</organism>
<feature type="transmembrane region" description="Helical" evidence="1">
    <location>
        <begin position="40"/>
        <end position="58"/>
    </location>
</feature>
<protein>
    <submittedName>
        <fullName evidence="2">Uncharacterized protein</fullName>
    </submittedName>
</protein>
<feature type="transmembrane region" description="Helical" evidence="1">
    <location>
        <begin position="124"/>
        <end position="144"/>
    </location>
</feature>
<evidence type="ECO:0000313" key="2">
    <source>
        <dbReference type="EMBL" id="TSI17788.1"/>
    </source>
</evidence>
<reference evidence="2 3" key="1">
    <citation type="submission" date="2019-07" db="EMBL/GenBank/DDBJ databases">
        <title>Draft genome sequence of Brevibacterium aurantiacum XU54 isolated from Xinjiang China.</title>
        <authorList>
            <person name="Xu X."/>
        </authorList>
    </citation>
    <scope>NUCLEOTIDE SEQUENCE [LARGE SCALE GENOMIC DNA]</scope>
    <source>
        <strain evidence="2 3">XU54</strain>
    </source>
</reference>
<comment type="caution">
    <text evidence="2">The sequence shown here is derived from an EMBL/GenBank/DDBJ whole genome shotgun (WGS) entry which is preliminary data.</text>
</comment>
<keyword evidence="3" id="KW-1185">Reference proteome</keyword>
<evidence type="ECO:0000313" key="3">
    <source>
        <dbReference type="Proteomes" id="UP000316406"/>
    </source>
</evidence>
<dbReference type="RefSeq" id="WP_143921703.1">
    <property type="nucleotide sequence ID" value="NZ_VLTK01000003.1"/>
</dbReference>
<name>A0A556CL31_BREAU</name>
<feature type="transmembrane region" description="Helical" evidence="1">
    <location>
        <begin position="70"/>
        <end position="89"/>
    </location>
</feature>
<dbReference type="AlphaFoldDB" id="A0A556CL31"/>
<evidence type="ECO:0000256" key="1">
    <source>
        <dbReference type="SAM" id="Phobius"/>
    </source>
</evidence>
<dbReference type="EMBL" id="VLTK01000003">
    <property type="protein sequence ID" value="TSI17788.1"/>
    <property type="molecule type" value="Genomic_DNA"/>
</dbReference>
<dbReference type="OrthoDB" id="2082317at2"/>
<accession>A0A556CL31</accession>
<gene>
    <name evidence="2" type="ORF">FO013_06235</name>
</gene>
<keyword evidence="1" id="KW-0812">Transmembrane</keyword>
<proteinExistence type="predicted"/>
<keyword evidence="1" id="KW-1133">Transmembrane helix</keyword>
<feature type="transmembrane region" description="Helical" evidence="1">
    <location>
        <begin position="6"/>
        <end position="33"/>
    </location>
</feature>
<keyword evidence="1" id="KW-0472">Membrane</keyword>
<feature type="transmembrane region" description="Helical" evidence="1">
    <location>
        <begin position="164"/>
        <end position="183"/>
    </location>
</feature>